<dbReference type="InterPro" id="IPR011855">
    <property type="entry name" value="Phgtail_TP901_1"/>
</dbReference>
<accession>A0A239AA21</accession>
<dbReference type="Pfam" id="PF06199">
    <property type="entry name" value="Phage_tail_2"/>
    <property type="match status" value="1"/>
</dbReference>
<gene>
    <name evidence="1" type="ORF">SAMN06269173_11198</name>
</gene>
<name>A0A239AA21_9BACT</name>
<dbReference type="RefSeq" id="WP_089333926.1">
    <property type="nucleotide sequence ID" value="NZ_FZNS01000011.1"/>
</dbReference>
<organism evidence="1 2">
    <name type="scientific">Hymenobacter mucosus</name>
    <dbReference type="NCBI Taxonomy" id="1411120"/>
    <lineage>
        <taxon>Bacteria</taxon>
        <taxon>Pseudomonadati</taxon>
        <taxon>Bacteroidota</taxon>
        <taxon>Cytophagia</taxon>
        <taxon>Cytophagales</taxon>
        <taxon>Hymenobacteraceae</taxon>
        <taxon>Hymenobacter</taxon>
    </lineage>
</organism>
<keyword evidence="2" id="KW-1185">Reference proteome</keyword>
<protein>
    <submittedName>
        <fullName evidence="1">Phage tail tube protein</fullName>
    </submittedName>
</protein>
<evidence type="ECO:0000313" key="2">
    <source>
        <dbReference type="Proteomes" id="UP000198310"/>
    </source>
</evidence>
<proteinExistence type="predicted"/>
<sequence>MAIQKLDASDVTLEVNGKPFGCSTSAGLSVETDMDEASCQASGAWKEYIPGTHGWTVDSDALARIATGTDATNELTFKDLLQLQIAKTLIPVSFGTNISGDVRFEGNAYISSFSQNRPENGKVTFSVSLQGTGPLAIVANA</sequence>
<dbReference type="EMBL" id="FZNS01000011">
    <property type="protein sequence ID" value="SNR92430.1"/>
    <property type="molecule type" value="Genomic_DNA"/>
</dbReference>
<evidence type="ECO:0000313" key="1">
    <source>
        <dbReference type="EMBL" id="SNR92430.1"/>
    </source>
</evidence>
<dbReference type="AlphaFoldDB" id="A0A239AA21"/>
<reference evidence="2" key="1">
    <citation type="submission" date="2017-06" db="EMBL/GenBank/DDBJ databases">
        <authorList>
            <person name="Varghese N."/>
            <person name="Submissions S."/>
        </authorList>
    </citation>
    <scope>NUCLEOTIDE SEQUENCE [LARGE SCALE GENOMIC DNA]</scope>
    <source>
        <strain evidence="2">DSM 28041</strain>
    </source>
</reference>
<dbReference type="Proteomes" id="UP000198310">
    <property type="component" value="Unassembled WGS sequence"/>
</dbReference>